<keyword evidence="2" id="KW-0408">Iron</keyword>
<organism evidence="4 5">
    <name type="scientific">Embleya scabrispora</name>
    <dbReference type="NCBI Taxonomy" id="159449"/>
    <lineage>
        <taxon>Bacteria</taxon>
        <taxon>Bacillati</taxon>
        <taxon>Actinomycetota</taxon>
        <taxon>Actinomycetes</taxon>
        <taxon>Kitasatosporales</taxon>
        <taxon>Streptomycetaceae</taxon>
        <taxon>Embleya</taxon>
    </lineage>
</organism>
<evidence type="ECO:0000256" key="1">
    <source>
        <dbReference type="ARBA" id="ARBA00010759"/>
    </source>
</evidence>
<dbReference type="Proteomes" id="UP000190037">
    <property type="component" value="Unassembled WGS sequence"/>
</dbReference>
<dbReference type="Gene3D" id="3.90.45.10">
    <property type="entry name" value="Peptide deformylase"/>
    <property type="match status" value="1"/>
</dbReference>
<dbReference type="AlphaFoldDB" id="A0A1T3P261"/>
<accession>A0A1T3P261</accession>
<dbReference type="STRING" id="159449.B4N89_21660"/>
<dbReference type="SUPFAM" id="SSF47413">
    <property type="entry name" value="lambda repressor-like DNA-binding domains"/>
    <property type="match status" value="1"/>
</dbReference>
<dbReference type="GO" id="GO:0003677">
    <property type="term" value="F:DNA binding"/>
    <property type="evidence" value="ECO:0007669"/>
    <property type="project" value="InterPro"/>
</dbReference>
<comment type="caution">
    <text evidence="4">The sequence shown here is derived from an EMBL/GenBank/DDBJ whole genome shotgun (WGS) entry which is preliminary data.</text>
</comment>
<dbReference type="CDD" id="cd00093">
    <property type="entry name" value="HTH_XRE"/>
    <property type="match status" value="1"/>
</dbReference>
<evidence type="ECO:0000259" key="3">
    <source>
        <dbReference type="PROSITE" id="PS50943"/>
    </source>
</evidence>
<dbReference type="SMART" id="SM00530">
    <property type="entry name" value="HTH_XRE"/>
    <property type="match status" value="1"/>
</dbReference>
<dbReference type="InterPro" id="IPR001387">
    <property type="entry name" value="Cro/C1-type_HTH"/>
</dbReference>
<feature type="binding site" evidence="2">
    <location>
        <position position="480"/>
    </location>
    <ligand>
        <name>Fe cation</name>
        <dbReference type="ChEBI" id="CHEBI:24875"/>
    </ligand>
</feature>
<dbReference type="EMBL" id="MWQN01000001">
    <property type="protein sequence ID" value="OPC83196.1"/>
    <property type="molecule type" value="Genomic_DNA"/>
</dbReference>
<dbReference type="InterPro" id="IPR036821">
    <property type="entry name" value="Peptide_deformylase_sf"/>
</dbReference>
<evidence type="ECO:0000313" key="5">
    <source>
        <dbReference type="Proteomes" id="UP000190037"/>
    </source>
</evidence>
<feature type="binding site" evidence="2">
    <location>
        <position position="476"/>
    </location>
    <ligand>
        <name>Fe cation</name>
        <dbReference type="ChEBI" id="CHEBI:24875"/>
    </ligand>
</feature>
<comment type="similarity">
    <text evidence="1 2">Belongs to the polypeptide deformylase family.</text>
</comment>
<dbReference type="GO" id="GO:0006412">
    <property type="term" value="P:translation"/>
    <property type="evidence" value="ECO:0007669"/>
    <property type="project" value="UniProtKB-UniRule"/>
</dbReference>
<dbReference type="PANTHER" id="PTHR10458">
    <property type="entry name" value="PEPTIDE DEFORMYLASE"/>
    <property type="match status" value="1"/>
</dbReference>
<dbReference type="GO" id="GO:0046872">
    <property type="term" value="F:metal ion binding"/>
    <property type="evidence" value="ECO:0007669"/>
    <property type="project" value="UniProtKB-KW"/>
</dbReference>
<feature type="binding site" evidence="2">
    <location>
        <position position="434"/>
    </location>
    <ligand>
        <name>Fe cation</name>
        <dbReference type="ChEBI" id="CHEBI:24875"/>
    </ligand>
</feature>
<dbReference type="OrthoDB" id="3203858at2"/>
<dbReference type="Gene3D" id="1.10.260.40">
    <property type="entry name" value="lambda repressor-like DNA-binding domains"/>
    <property type="match status" value="1"/>
</dbReference>
<dbReference type="CDD" id="cd00487">
    <property type="entry name" value="Pep_deformylase"/>
    <property type="match status" value="1"/>
</dbReference>
<evidence type="ECO:0000313" key="4">
    <source>
        <dbReference type="EMBL" id="OPC83196.1"/>
    </source>
</evidence>
<dbReference type="PRINTS" id="PR01576">
    <property type="entry name" value="PDEFORMYLASE"/>
</dbReference>
<gene>
    <name evidence="2" type="primary">def</name>
    <name evidence="4" type="ORF">B4N89_21660</name>
</gene>
<dbReference type="PANTHER" id="PTHR10458:SF22">
    <property type="entry name" value="PEPTIDE DEFORMYLASE"/>
    <property type="match status" value="1"/>
</dbReference>
<dbReference type="Pfam" id="PF13560">
    <property type="entry name" value="HTH_31"/>
    <property type="match status" value="1"/>
</dbReference>
<reference evidence="4 5" key="1">
    <citation type="submission" date="2017-03" db="EMBL/GenBank/DDBJ databases">
        <title>Draft genome sequence of Streptomyces scabrisporus NF3, endophyte isolated from Amphipterygium adstringens.</title>
        <authorList>
            <person name="Vazquez M."/>
            <person name="Ceapa C.D."/>
            <person name="Rodriguez Luna D."/>
            <person name="Sanchez Esquivel S."/>
        </authorList>
    </citation>
    <scope>NUCLEOTIDE SEQUENCE [LARGE SCALE GENOMIC DNA]</scope>
    <source>
        <strain evidence="4 5">NF3</strain>
    </source>
</reference>
<proteinExistence type="inferred from homology"/>
<keyword evidence="2" id="KW-0378">Hydrolase</keyword>
<comment type="function">
    <text evidence="2">Removes the formyl group from the N-terminal Met of newly synthesized proteins. Requires at least a dipeptide for an efficient rate of reaction. N-terminal L-methionine is a prerequisite for activity but the enzyme has broad specificity at other positions.</text>
</comment>
<dbReference type="InterPro" id="IPR023635">
    <property type="entry name" value="Peptide_deformylase"/>
</dbReference>
<keyword evidence="2" id="KW-0648">Protein biosynthesis</keyword>
<feature type="active site" evidence="2">
    <location>
        <position position="477"/>
    </location>
</feature>
<dbReference type="EC" id="3.5.1.88" evidence="2"/>
<feature type="domain" description="HTH cro/C1-type" evidence="3">
    <location>
        <begin position="21"/>
        <end position="74"/>
    </location>
</feature>
<dbReference type="SUPFAM" id="SSF56420">
    <property type="entry name" value="Peptide deformylase"/>
    <property type="match status" value="1"/>
</dbReference>
<dbReference type="PROSITE" id="PS50943">
    <property type="entry name" value="HTH_CROC1"/>
    <property type="match status" value="1"/>
</dbReference>
<keyword evidence="5" id="KW-1185">Reference proteome</keyword>
<sequence>MDARDDTLTVEQAAEAFAAEIAHWREVRGLSKRKLAIKMGFDPSYVSHVESGRHKPTEDFARRAEDILNAGKALWKRWLDYEAARSRTAPGTAPPAHRRTEQPYATGSAIIVEHDAARMEFDGAGYRLTMRRLLRNTGGEPITRYLIRISVDRYPGEPERSNAHYREHPLTWDELALTATCRGEAMNWQAKHDRDAFKEIWLLFENEQGRFPLYPGESVWIEYAYTVGEEKWGRWFQRAVRLPTEHLEVELAFPAELDPAVWGTETSMTAEAVPLRTAPIRRDEAGLQVFSWSTSTPTLHARYRLEWRFRARAERTRHDSRGVQVTQVRPSDRMRDLGVVQEGTPILAEPARPFDLPTERESAEEVVEKLFIAMERIGQVHPFAKGMGIAAPQVGIDRAAAIVRPADPDAPPIVLLNPRITGHADETDEQFEGCLSFFDVRGLVPRPLRITVETTNPDGQPTITTYQRGLARLIHHEIDHLDGLLYTARMRADVEPIPVEQYRQTGRAWSYEQ</sequence>
<protein>
    <recommendedName>
        <fullName evidence="2">Peptide deformylase</fullName>
        <shortName evidence="2">PDF</shortName>
        <ecNumber evidence="2">3.5.1.88</ecNumber>
    </recommendedName>
    <alternativeName>
        <fullName evidence="2">Polypeptide deformylase</fullName>
    </alternativeName>
</protein>
<dbReference type="Pfam" id="PF01327">
    <property type="entry name" value="Pep_deformylase"/>
    <property type="match status" value="1"/>
</dbReference>
<dbReference type="InterPro" id="IPR010982">
    <property type="entry name" value="Lambda_DNA-bd_dom_sf"/>
</dbReference>
<keyword evidence="2" id="KW-0479">Metal-binding</keyword>
<name>A0A1T3P261_9ACTN</name>
<comment type="cofactor">
    <cofactor evidence="2">
        <name>Fe(2+)</name>
        <dbReference type="ChEBI" id="CHEBI:29033"/>
    </cofactor>
    <text evidence="2">Binds 1 Fe(2+) ion.</text>
</comment>
<dbReference type="HAMAP" id="MF_00163">
    <property type="entry name" value="Pep_deformylase"/>
    <property type="match status" value="1"/>
</dbReference>
<evidence type="ECO:0000256" key="2">
    <source>
        <dbReference type="HAMAP-Rule" id="MF_00163"/>
    </source>
</evidence>
<dbReference type="GO" id="GO:0042586">
    <property type="term" value="F:peptide deformylase activity"/>
    <property type="evidence" value="ECO:0007669"/>
    <property type="project" value="UniProtKB-UniRule"/>
</dbReference>
<comment type="catalytic activity">
    <reaction evidence="2">
        <text>N-terminal N-formyl-L-methionyl-[peptide] + H2O = N-terminal L-methionyl-[peptide] + formate</text>
        <dbReference type="Rhea" id="RHEA:24420"/>
        <dbReference type="Rhea" id="RHEA-COMP:10639"/>
        <dbReference type="Rhea" id="RHEA-COMP:10640"/>
        <dbReference type="ChEBI" id="CHEBI:15377"/>
        <dbReference type="ChEBI" id="CHEBI:15740"/>
        <dbReference type="ChEBI" id="CHEBI:49298"/>
        <dbReference type="ChEBI" id="CHEBI:64731"/>
        <dbReference type="EC" id="3.5.1.88"/>
    </reaction>
</comment>
<dbReference type="RefSeq" id="WP_078977492.1">
    <property type="nucleotide sequence ID" value="NZ_MWQN01000001.1"/>
</dbReference>